<dbReference type="Proteomes" id="UP001189225">
    <property type="component" value="Unassembled WGS sequence"/>
</dbReference>
<feature type="compositionally biased region" description="Basic and acidic residues" evidence="1">
    <location>
        <begin position="850"/>
        <end position="873"/>
    </location>
</feature>
<comment type="caution">
    <text evidence="2">The sequence shown here is derived from an EMBL/GenBank/DDBJ whole genome shotgun (WGS) entry which is preliminary data.</text>
</comment>
<feature type="compositionally biased region" description="Basic and acidic residues" evidence="1">
    <location>
        <begin position="33"/>
        <end position="45"/>
    </location>
</feature>
<protein>
    <recommendedName>
        <fullName evidence="4">EF-hand domain-containing protein</fullName>
    </recommendedName>
</protein>
<evidence type="ECO:0000256" key="1">
    <source>
        <dbReference type="SAM" id="MobiDB-lite"/>
    </source>
</evidence>
<dbReference type="EMBL" id="CATWHI010000001">
    <property type="protein sequence ID" value="CAJ0735389.1"/>
    <property type="molecule type" value="Genomic_DNA"/>
</dbReference>
<name>A0AB72WZJ2_9RALS</name>
<evidence type="ECO:0008006" key="4">
    <source>
        <dbReference type="Google" id="ProtNLM"/>
    </source>
</evidence>
<dbReference type="RefSeq" id="WP_316897986.1">
    <property type="nucleotide sequence ID" value="NZ_CATWHI010000001.1"/>
</dbReference>
<sequence length="884" mass="99313">MLISYPILPQGKEAGEAFVGQKDWKPAVLPKSDQSKDRIEDRPGELSETEDDEFAKELIDQPAPINVPNRPLSEADAIAMEQQAMHGTYPISFDRRWHGGIHLSISNTLQAIRAVADGTLVAALYPKEPLKDPHGSACERGFVLLRHDTEIGAKLIPAVNGQEAKLEPIKFTYFSLYMHLASAEAEKATGVRRGPNEDGFARPLRTIAADQLMMFADPAKAPRIYRREIIGYPGKMYGGSQVQVEIFTTEEQLKQLPDTESLVAQKKSSERLPWGKLYFYIPAGTAFVATPSRATHGFIGKTDKTIKEEVVGKKKAPTGQYYDSRGLNSVFFPNKKAGVNTSPLVVEMWYHKGSRYFRVLKEEAGPVGKRYVPLVSNTQAFEMKDYEYDLYQRAKRMYSGCMSAGADLLRFGRIVGVDQPQSSAADCWLAVPFGAGTEDIGYIDLAQSAILKFSDADFPHFNGWRRVKEEQANVDGKVDVAYLTKLLADADTDHDGRTSEDEMAQYLTSHPEIRQWLRHLICKAPSEWDASHNDSRYSDLKQKGGAFYGKESEYQAFLSFAKKFQFWDDIKAALAGHGINSSTLWFFHPLQFVKQFRKANWLTLEEMAQLTPLKHEWTDDKPGTKPTTVVTLWSDMRARLISGNNEAGRGPSTAKTSPPDLWRNLNWTFVKYGIADISRKAHFWGQISQETGLLTDVVENGDRQYFLDHDYDKKNGNRNADDAENFKGRGLIQITGLEKYSAYSEYRKTKDYTIIPNQELIGGNAFETCDSSGWYYSFFRPSTMRAADGGATAAAVRGVTQAVNGGVNHITNRGTYFSHALRALNDQVDQLQQYSPLNPDTSAEYEAEEAEKKRKQEEAKKRKQEEAAKKKQDANAAKKKGRKK</sequence>
<dbReference type="SUPFAM" id="SSF53955">
    <property type="entry name" value="Lysozyme-like"/>
    <property type="match status" value="1"/>
</dbReference>
<evidence type="ECO:0000313" key="3">
    <source>
        <dbReference type="Proteomes" id="UP001189225"/>
    </source>
</evidence>
<dbReference type="Gene3D" id="1.10.530.10">
    <property type="match status" value="1"/>
</dbReference>
<proteinExistence type="predicted"/>
<organism evidence="2 3">
    <name type="scientific">Ralstonia edaphi</name>
    <dbReference type="NCBI Taxonomy" id="3058599"/>
    <lineage>
        <taxon>Bacteria</taxon>
        <taxon>Pseudomonadati</taxon>
        <taxon>Pseudomonadota</taxon>
        <taxon>Betaproteobacteria</taxon>
        <taxon>Burkholderiales</taxon>
        <taxon>Burkholderiaceae</taxon>
        <taxon>Ralstonia</taxon>
    </lineage>
</organism>
<evidence type="ECO:0000313" key="2">
    <source>
        <dbReference type="EMBL" id="CAJ0735389.1"/>
    </source>
</evidence>
<accession>A0AB72WZJ2</accession>
<keyword evidence="3" id="KW-1185">Reference proteome</keyword>
<gene>
    <name evidence="2" type="ORF">R16034_00157</name>
</gene>
<feature type="region of interest" description="Disordered" evidence="1">
    <location>
        <begin position="834"/>
        <end position="884"/>
    </location>
</feature>
<feature type="region of interest" description="Disordered" evidence="1">
    <location>
        <begin position="25"/>
        <end position="51"/>
    </location>
</feature>
<dbReference type="InterPro" id="IPR023346">
    <property type="entry name" value="Lysozyme-like_dom_sf"/>
</dbReference>
<dbReference type="AlphaFoldDB" id="A0AB72WZJ2"/>
<reference evidence="2 3" key="1">
    <citation type="submission" date="2023-07" db="EMBL/GenBank/DDBJ databases">
        <authorList>
            <person name="Peeters C."/>
        </authorList>
    </citation>
    <scope>NUCLEOTIDE SEQUENCE [LARGE SCALE GENOMIC DNA]</scope>
    <source>
        <strain evidence="2 3">R-16034</strain>
    </source>
</reference>